<dbReference type="STRING" id="1390249.BHU72_09270"/>
<dbReference type="RefSeq" id="WP_069703112.1">
    <property type="nucleotide sequence ID" value="NZ_MJAT01000038.1"/>
</dbReference>
<proteinExistence type="predicted"/>
<accession>A0A1E5L388</accession>
<protein>
    <submittedName>
        <fullName evidence="2">Uncharacterized protein</fullName>
    </submittedName>
</protein>
<dbReference type="SUPFAM" id="SSF89155">
    <property type="entry name" value="TorD-like"/>
    <property type="match status" value="1"/>
</dbReference>
<dbReference type="Gene3D" id="1.10.3480.10">
    <property type="entry name" value="TorD-like"/>
    <property type="match status" value="1"/>
</dbReference>
<evidence type="ECO:0000313" key="3">
    <source>
        <dbReference type="Proteomes" id="UP000095255"/>
    </source>
</evidence>
<keyword evidence="3" id="KW-1185">Reference proteome</keyword>
<dbReference type="InterPro" id="IPR020945">
    <property type="entry name" value="DMSO/NO3_reduct_chaperone"/>
</dbReference>
<evidence type="ECO:0000256" key="1">
    <source>
        <dbReference type="ARBA" id="ARBA00023186"/>
    </source>
</evidence>
<reference evidence="2 3" key="1">
    <citation type="submission" date="2016-09" db="EMBL/GenBank/DDBJ databases">
        <title>Desulfuribacillus arsenicus sp. nov., an obligately anaerobic, dissimilatory arsenic- and antimonate-reducing bacterium isolated from anoxic sediments.</title>
        <authorList>
            <person name="Abin C.A."/>
            <person name="Hollibaugh J.T."/>
        </authorList>
    </citation>
    <scope>NUCLEOTIDE SEQUENCE [LARGE SCALE GENOMIC DNA]</scope>
    <source>
        <strain evidence="2 3">MLFW-2</strain>
    </source>
</reference>
<dbReference type="Pfam" id="PF02613">
    <property type="entry name" value="Nitrate_red_del"/>
    <property type="match status" value="1"/>
</dbReference>
<dbReference type="AlphaFoldDB" id="A0A1E5L388"/>
<organism evidence="2 3">
    <name type="scientific">Desulfuribacillus stibiiarsenatis</name>
    <dbReference type="NCBI Taxonomy" id="1390249"/>
    <lineage>
        <taxon>Bacteria</taxon>
        <taxon>Bacillati</taxon>
        <taxon>Bacillota</taxon>
        <taxon>Desulfuribacillia</taxon>
        <taxon>Desulfuribacillales</taxon>
        <taxon>Desulfuribacillaceae</taxon>
        <taxon>Desulfuribacillus</taxon>
    </lineage>
</organism>
<comment type="caution">
    <text evidence="2">The sequence shown here is derived from an EMBL/GenBank/DDBJ whole genome shotgun (WGS) entry which is preliminary data.</text>
</comment>
<dbReference type="EMBL" id="MJAT01000038">
    <property type="protein sequence ID" value="OEH84399.1"/>
    <property type="molecule type" value="Genomic_DNA"/>
</dbReference>
<evidence type="ECO:0000313" key="2">
    <source>
        <dbReference type="EMBL" id="OEH84399.1"/>
    </source>
</evidence>
<dbReference type="InterPro" id="IPR036411">
    <property type="entry name" value="TorD-like_sf"/>
</dbReference>
<dbReference type="PANTHER" id="PTHR34227:SF1">
    <property type="entry name" value="DIMETHYL SULFOXIDE REDUCTASE CHAPERONE-RELATED"/>
    <property type="match status" value="1"/>
</dbReference>
<sequence length="210" mass="24509">MDKKMRSNAYSLLSELIKPPTKRFFQDLTHGALEVEMEILSKGIGYTFEKNSLSEQQFLNFDDYHAQYTKVFNNVASEQISCAPIESLYKPWTQDPTAGVSWAKEKGFLYGDPALHIESIYNALKLTIPTGYEKKPDHLGLMLELAAILVDVTDEEYQLQFMKDHFDWLEEYIKVLESKSKHTFFINCIEIIQKFITWDMNRMERNLKVS</sequence>
<dbReference type="PANTHER" id="PTHR34227">
    <property type="entry name" value="CHAPERONE PROTEIN YCDY"/>
    <property type="match status" value="1"/>
</dbReference>
<keyword evidence="1" id="KW-0143">Chaperone</keyword>
<dbReference type="InterPro" id="IPR050289">
    <property type="entry name" value="TorD/DmsD_chaperones"/>
</dbReference>
<dbReference type="Proteomes" id="UP000095255">
    <property type="component" value="Unassembled WGS sequence"/>
</dbReference>
<gene>
    <name evidence="2" type="ORF">BHU72_09270</name>
</gene>
<name>A0A1E5L388_9FIRM</name>